<evidence type="ECO:0000313" key="2">
    <source>
        <dbReference type="EMBL" id="KAA1128934.1"/>
    </source>
</evidence>
<evidence type="ECO:0000313" key="4">
    <source>
        <dbReference type="Proteomes" id="UP000325313"/>
    </source>
</evidence>
<comment type="caution">
    <text evidence="2">The sequence shown here is derived from an EMBL/GenBank/DDBJ whole genome shotgun (WGS) entry which is preliminary data.</text>
</comment>
<protein>
    <submittedName>
        <fullName evidence="2">Uncharacterized protein</fullName>
    </submittedName>
</protein>
<keyword evidence="3" id="KW-1185">Reference proteome</keyword>
<dbReference type="EMBL" id="VDEP01000138">
    <property type="protein sequence ID" value="KAA1128934.1"/>
    <property type="molecule type" value="Genomic_DNA"/>
</dbReference>
<dbReference type="Proteomes" id="UP000324748">
    <property type="component" value="Unassembled WGS sequence"/>
</dbReference>
<evidence type="ECO:0000313" key="3">
    <source>
        <dbReference type="Proteomes" id="UP000324748"/>
    </source>
</evidence>
<gene>
    <name evidence="1" type="ORF">PGT21_027682</name>
    <name evidence="2" type="ORF">PGTUg99_006703</name>
</gene>
<reference evidence="3 4" key="1">
    <citation type="submission" date="2019-05" db="EMBL/GenBank/DDBJ databases">
        <title>Emergence of the Ug99 lineage of the wheat stem rust pathogen through somatic hybridization.</title>
        <authorList>
            <person name="Li F."/>
            <person name="Upadhyaya N.M."/>
            <person name="Sperschneider J."/>
            <person name="Matny O."/>
            <person name="Nguyen-Phuc H."/>
            <person name="Mago R."/>
            <person name="Raley C."/>
            <person name="Miller M.E."/>
            <person name="Silverstein K.A.T."/>
            <person name="Henningsen E."/>
            <person name="Hirsch C.D."/>
            <person name="Visser B."/>
            <person name="Pretorius Z.A."/>
            <person name="Steffenson B.J."/>
            <person name="Schwessinger B."/>
            <person name="Dodds P.N."/>
            <person name="Figueroa M."/>
        </authorList>
    </citation>
    <scope>NUCLEOTIDE SEQUENCE [LARGE SCALE GENOMIC DNA]</scope>
    <source>
        <strain evidence="1">21-0</strain>
        <strain evidence="2 4">Ug99</strain>
    </source>
</reference>
<accession>A0A5B0RWP8</accession>
<dbReference type="EMBL" id="VSWC01000079">
    <property type="protein sequence ID" value="KAA1094654.1"/>
    <property type="molecule type" value="Genomic_DNA"/>
</dbReference>
<evidence type="ECO:0000313" key="1">
    <source>
        <dbReference type="EMBL" id="KAA1094654.1"/>
    </source>
</evidence>
<dbReference type="Proteomes" id="UP000325313">
    <property type="component" value="Unassembled WGS sequence"/>
</dbReference>
<sequence>MEMIGWAIENQFALTKEANRLDVALATQQRSAVLAWVEPEQSQTICLVIENRLASTNKANRLNVAFETFET</sequence>
<proteinExistence type="predicted"/>
<name>A0A5B0RWP8_PUCGR</name>
<dbReference type="AlphaFoldDB" id="A0A5B0RWP8"/>
<organism evidence="2 4">
    <name type="scientific">Puccinia graminis f. sp. tritici</name>
    <dbReference type="NCBI Taxonomy" id="56615"/>
    <lineage>
        <taxon>Eukaryota</taxon>
        <taxon>Fungi</taxon>
        <taxon>Dikarya</taxon>
        <taxon>Basidiomycota</taxon>
        <taxon>Pucciniomycotina</taxon>
        <taxon>Pucciniomycetes</taxon>
        <taxon>Pucciniales</taxon>
        <taxon>Pucciniaceae</taxon>
        <taxon>Puccinia</taxon>
    </lineage>
</organism>